<keyword evidence="4" id="KW-0997">Cell inner membrane</keyword>
<feature type="transmembrane region" description="Helical" evidence="9">
    <location>
        <begin position="12"/>
        <end position="34"/>
    </location>
</feature>
<keyword evidence="2" id="KW-0813">Transport</keyword>
<dbReference type="InterPro" id="IPR055348">
    <property type="entry name" value="DctQ"/>
</dbReference>
<evidence type="ECO:0000256" key="9">
    <source>
        <dbReference type="SAM" id="Phobius"/>
    </source>
</evidence>
<accession>A0ABM8HN68</accession>
<keyword evidence="6 9" id="KW-1133">Transmembrane helix</keyword>
<name>A0ABM8HN68_9BACT</name>
<evidence type="ECO:0000256" key="2">
    <source>
        <dbReference type="ARBA" id="ARBA00022448"/>
    </source>
</evidence>
<feature type="transmembrane region" description="Helical" evidence="9">
    <location>
        <begin position="54"/>
        <end position="77"/>
    </location>
</feature>
<evidence type="ECO:0000259" key="10">
    <source>
        <dbReference type="Pfam" id="PF04290"/>
    </source>
</evidence>
<protein>
    <submittedName>
        <fullName evidence="11">2,3-diketo-L-gulonate TRAP transporter permease</fullName>
    </submittedName>
</protein>
<feature type="domain" description="Tripartite ATP-independent periplasmic transporters DctQ component" evidence="10">
    <location>
        <begin position="25"/>
        <end position="155"/>
    </location>
</feature>
<evidence type="ECO:0000313" key="12">
    <source>
        <dbReference type="Proteomes" id="UP001319827"/>
    </source>
</evidence>
<gene>
    <name evidence="11" type="primary">yiaM</name>
    <name evidence="11" type="ORF">DESUT3_11920</name>
</gene>
<reference evidence="11 12" key="1">
    <citation type="journal article" date="2016" name="C (Basel)">
        <title>Selective Growth of and Electricity Production by Marine Exoelectrogenic Bacteria in Self-Aggregated Hydrogel of Microbially Reduced Graphene Oxide.</title>
        <authorList>
            <person name="Yoshida N."/>
            <person name="Goto Y."/>
            <person name="Miyata Y."/>
        </authorList>
    </citation>
    <scope>NUCLEOTIDE SEQUENCE [LARGE SCALE GENOMIC DNA]</scope>
    <source>
        <strain evidence="11 12">NIT-T3</strain>
    </source>
</reference>
<reference evidence="11 12" key="2">
    <citation type="journal article" date="2021" name="Int. J. Syst. Evol. Microbiol.">
        <title>Isolation and Polyphasic Characterization of Desulfuromonas versatilis sp. Nov., an Electrogenic Bacteria Capable of Versatile Metabolism Isolated from a Graphene Oxide-Reducing Enrichment Culture.</title>
        <authorList>
            <person name="Xie L."/>
            <person name="Yoshida N."/>
            <person name="Ishii S."/>
            <person name="Meng L."/>
        </authorList>
    </citation>
    <scope>NUCLEOTIDE SEQUENCE [LARGE SCALE GENOMIC DNA]</scope>
    <source>
        <strain evidence="11 12">NIT-T3</strain>
    </source>
</reference>
<organism evidence="11 12">
    <name type="scientific">Desulfuromonas versatilis</name>
    <dbReference type="NCBI Taxonomy" id="2802975"/>
    <lineage>
        <taxon>Bacteria</taxon>
        <taxon>Pseudomonadati</taxon>
        <taxon>Thermodesulfobacteriota</taxon>
        <taxon>Desulfuromonadia</taxon>
        <taxon>Desulfuromonadales</taxon>
        <taxon>Desulfuromonadaceae</taxon>
        <taxon>Desulfuromonas</taxon>
    </lineage>
</organism>
<keyword evidence="12" id="KW-1185">Reference proteome</keyword>
<comment type="subcellular location">
    <subcellularLocation>
        <location evidence="1">Cell inner membrane</location>
        <topology evidence="1">Multi-pass membrane protein</topology>
    </subcellularLocation>
</comment>
<proteinExistence type="inferred from homology"/>
<evidence type="ECO:0000256" key="3">
    <source>
        <dbReference type="ARBA" id="ARBA00022475"/>
    </source>
</evidence>
<evidence type="ECO:0000256" key="5">
    <source>
        <dbReference type="ARBA" id="ARBA00022692"/>
    </source>
</evidence>
<evidence type="ECO:0000256" key="1">
    <source>
        <dbReference type="ARBA" id="ARBA00004429"/>
    </source>
</evidence>
<dbReference type="EMBL" id="AP024355">
    <property type="protein sequence ID" value="BCR04123.1"/>
    <property type="molecule type" value="Genomic_DNA"/>
</dbReference>
<evidence type="ECO:0000256" key="7">
    <source>
        <dbReference type="ARBA" id="ARBA00023136"/>
    </source>
</evidence>
<evidence type="ECO:0000256" key="4">
    <source>
        <dbReference type="ARBA" id="ARBA00022519"/>
    </source>
</evidence>
<evidence type="ECO:0000313" key="11">
    <source>
        <dbReference type="EMBL" id="BCR04123.1"/>
    </source>
</evidence>
<dbReference type="Proteomes" id="UP001319827">
    <property type="component" value="Chromosome"/>
</dbReference>
<evidence type="ECO:0000256" key="8">
    <source>
        <dbReference type="ARBA" id="ARBA00038436"/>
    </source>
</evidence>
<dbReference type="Pfam" id="PF04290">
    <property type="entry name" value="DctQ"/>
    <property type="match status" value="1"/>
</dbReference>
<keyword evidence="5 9" id="KW-0812">Transmembrane</keyword>
<dbReference type="RefSeq" id="WP_221251544.1">
    <property type="nucleotide sequence ID" value="NZ_AP024355.1"/>
</dbReference>
<sequence length="170" mass="19355">MFDRLDRYLEIFSTTVMMITMSLATLVAFINVVLRYGFNMSLSWAGEMTSYLFIWSALFGAAYGFKIGMHLGVTIVIHKLKPKVAKVVLTFSLLIILGYLLALIVWGYNFCVFNYELEQSSVDMGIPFWIIYGCVPITMGIAAYQVILKIVKLLKVPGDEFSYDMVMKEH</sequence>
<keyword evidence="7 9" id="KW-0472">Membrane</keyword>
<keyword evidence="3" id="KW-1003">Cell membrane</keyword>
<dbReference type="PANTHER" id="PTHR35011:SF2">
    <property type="entry name" value="2,3-DIKETO-L-GULONATE TRAP TRANSPORTER SMALL PERMEASE PROTEIN YIAM"/>
    <property type="match status" value="1"/>
</dbReference>
<comment type="similarity">
    <text evidence="8">Belongs to the TRAP transporter small permease family.</text>
</comment>
<feature type="transmembrane region" description="Helical" evidence="9">
    <location>
        <begin position="126"/>
        <end position="147"/>
    </location>
</feature>
<feature type="transmembrane region" description="Helical" evidence="9">
    <location>
        <begin position="84"/>
        <end position="106"/>
    </location>
</feature>
<dbReference type="PANTHER" id="PTHR35011">
    <property type="entry name" value="2,3-DIKETO-L-GULONATE TRAP TRANSPORTER SMALL PERMEASE PROTEIN YIAM"/>
    <property type="match status" value="1"/>
</dbReference>
<evidence type="ECO:0000256" key="6">
    <source>
        <dbReference type="ARBA" id="ARBA00022989"/>
    </source>
</evidence>
<dbReference type="InterPro" id="IPR007387">
    <property type="entry name" value="TRAP_DctQ"/>
</dbReference>